<dbReference type="AlphaFoldDB" id="A0A553P9S0"/>
<keyword evidence="7" id="KW-0862">Zinc</keyword>
<dbReference type="CDD" id="cd15555">
    <property type="entry name" value="PHD_KDM2A_2B"/>
    <property type="match status" value="1"/>
</dbReference>
<evidence type="ECO:0000256" key="9">
    <source>
        <dbReference type="ARBA" id="ARBA00022964"/>
    </source>
</evidence>
<dbReference type="PROSITE" id="PS50016">
    <property type="entry name" value="ZF_PHD_2"/>
    <property type="match status" value="1"/>
</dbReference>
<dbReference type="InterPro" id="IPR050690">
    <property type="entry name" value="JHDM1_Histone_Demethylase"/>
</dbReference>
<evidence type="ECO:0000256" key="6">
    <source>
        <dbReference type="ARBA" id="ARBA00022771"/>
    </source>
</evidence>
<evidence type="ECO:0000256" key="3">
    <source>
        <dbReference type="ARBA" id="ARBA00008037"/>
    </source>
</evidence>
<evidence type="ECO:0000259" key="19">
    <source>
        <dbReference type="PROSITE" id="PS50181"/>
    </source>
</evidence>
<dbReference type="InterPro" id="IPR019787">
    <property type="entry name" value="Znf_PHD-finger"/>
</dbReference>
<feature type="domain" description="PHD-type" evidence="18">
    <location>
        <begin position="552"/>
        <end position="621"/>
    </location>
</feature>
<feature type="region of interest" description="Disordered" evidence="17">
    <location>
        <begin position="1"/>
        <end position="35"/>
    </location>
</feature>
<dbReference type="SMART" id="SM00558">
    <property type="entry name" value="JmjC"/>
    <property type="match status" value="1"/>
</dbReference>
<keyword evidence="5" id="KW-0479">Metal-binding</keyword>
<dbReference type="Pfam" id="PF12937">
    <property type="entry name" value="F-box-like"/>
    <property type="match status" value="1"/>
</dbReference>
<evidence type="ECO:0000256" key="13">
    <source>
        <dbReference type="ARBA" id="ARBA00023163"/>
    </source>
</evidence>
<dbReference type="PROSITE" id="PS50181">
    <property type="entry name" value="FBOX"/>
    <property type="match status" value="1"/>
</dbReference>
<evidence type="ECO:0000259" key="18">
    <source>
        <dbReference type="PROSITE" id="PS50016"/>
    </source>
</evidence>
<reference evidence="22 23" key="1">
    <citation type="journal article" date="2018" name="Nat. Ecol. Evol.">
        <title>Genomic signatures of mitonuclear coevolution across populations of Tigriopus californicus.</title>
        <authorList>
            <person name="Barreto F.S."/>
            <person name="Watson E.T."/>
            <person name="Lima T.G."/>
            <person name="Willett C.S."/>
            <person name="Edmands S."/>
            <person name="Li W."/>
            <person name="Burton R.S."/>
        </authorList>
    </citation>
    <scope>NUCLEOTIDE SEQUENCE [LARGE SCALE GENOMIC DNA]</scope>
    <source>
        <strain evidence="22 23">San Diego</strain>
    </source>
</reference>
<dbReference type="EMBL" id="VCGU01000005">
    <property type="protein sequence ID" value="TRY74423.1"/>
    <property type="molecule type" value="Genomic_DNA"/>
</dbReference>
<keyword evidence="23" id="KW-1185">Reference proteome</keyword>
<proteinExistence type="inferred from homology"/>
<dbReference type="EC" id="1.14.11.27" evidence="4"/>
<evidence type="ECO:0000256" key="16">
    <source>
        <dbReference type="PROSITE-ProRule" id="PRU00509"/>
    </source>
</evidence>
<evidence type="ECO:0000313" key="22">
    <source>
        <dbReference type="EMBL" id="TRY74423.1"/>
    </source>
</evidence>
<evidence type="ECO:0000259" key="21">
    <source>
        <dbReference type="PROSITE" id="PS51184"/>
    </source>
</evidence>
<dbReference type="STRING" id="6832.A0A553P9S0"/>
<evidence type="ECO:0000256" key="5">
    <source>
        <dbReference type="ARBA" id="ARBA00022723"/>
    </source>
</evidence>
<dbReference type="PANTHER" id="PTHR23123">
    <property type="entry name" value="PHD/F-BOX CONTAINING PROTEIN"/>
    <property type="match status" value="1"/>
</dbReference>
<feature type="domain" description="CXXC-type" evidence="20">
    <location>
        <begin position="499"/>
        <end position="545"/>
    </location>
</feature>
<evidence type="ECO:0000256" key="11">
    <source>
        <dbReference type="ARBA" id="ARBA00023004"/>
    </source>
</evidence>
<keyword evidence="12" id="KW-0805">Transcription regulation</keyword>
<keyword evidence="14" id="KW-0539">Nucleus</keyword>
<dbReference type="SMART" id="SM00367">
    <property type="entry name" value="LRR_CC"/>
    <property type="match status" value="3"/>
</dbReference>
<evidence type="ECO:0000256" key="4">
    <source>
        <dbReference type="ARBA" id="ARBA00013246"/>
    </source>
</evidence>
<dbReference type="OrthoDB" id="5876800at2759"/>
<feature type="domain" description="F-box" evidence="19">
    <location>
        <begin position="728"/>
        <end position="774"/>
    </location>
</feature>
<dbReference type="GO" id="GO:0005634">
    <property type="term" value="C:nucleus"/>
    <property type="evidence" value="ECO:0007669"/>
    <property type="project" value="UniProtKB-SubCell"/>
</dbReference>
<dbReference type="PROSITE" id="PS51184">
    <property type="entry name" value="JMJC"/>
    <property type="match status" value="1"/>
</dbReference>
<dbReference type="InterPro" id="IPR057207">
    <property type="entry name" value="FBXL15_LRR"/>
</dbReference>
<evidence type="ECO:0000256" key="2">
    <source>
        <dbReference type="ARBA" id="ARBA00004123"/>
    </source>
</evidence>
<evidence type="ECO:0000256" key="15">
    <source>
        <dbReference type="ARBA" id="ARBA00047915"/>
    </source>
</evidence>
<dbReference type="InterPro" id="IPR013083">
    <property type="entry name" value="Znf_RING/FYVE/PHD"/>
</dbReference>
<evidence type="ECO:0000256" key="1">
    <source>
        <dbReference type="ARBA" id="ARBA00001954"/>
    </source>
</evidence>
<dbReference type="InterPro" id="IPR032675">
    <property type="entry name" value="LRR_dom_sf"/>
</dbReference>
<dbReference type="Pfam" id="PF25372">
    <property type="entry name" value="DUF7885"/>
    <property type="match status" value="1"/>
</dbReference>
<evidence type="ECO:0000256" key="7">
    <source>
        <dbReference type="ARBA" id="ARBA00022833"/>
    </source>
</evidence>
<evidence type="ECO:0000256" key="17">
    <source>
        <dbReference type="SAM" id="MobiDB-lite"/>
    </source>
</evidence>
<comment type="similarity">
    <text evidence="3">Belongs to the JHDM1 histone demethylase family.</text>
</comment>
<dbReference type="GO" id="GO:0140680">
    <property type="term" value="F:histone H3K36me/H3K36me2 demethylase activity"/>
    <property type="evidence" value="ECO:0007669"/>
    <property type="project" value="UniProtKB-EC"/>
</dbReference>
<dbReference type="Gene3D" id="1.20.58.1360">
    <property type="match status" value="1"/>
</dbReference>
<sequence length="1007" mass="113989">MSTGKRRGRGSRVGVTGRGVAGGADGDRALRQKNNDRRHAYLDGLDSDSDEEVLKQTFNVLEKLESPRFAAYFVKELAGDELQLSYFQRSGFATPILVKRKVGLGMTMPEADSFTVTDVKNAVGARRVLDVMDCTTQRNSEITMKDFEEYFNNPNRDSRKLNVISLEFSFTKLEPFVIAPKVVRQIDWTDNVWPRHLKEQQTEGTNDLREMKYPKVQKYCLMSVAGCYTDFHIDFGGTSVWYHIVKGKKVFWIIPPTETNLKIYEQWTLSGKQSNVFFGDLVEKCGKVVLETGNTFFIPSGWIHAVYTPEDSLVFGGNFLHSFAIEKQIRVAQIEEITKVPQKFRFPFFTELQWYALDKYCYHLVGRTHLDFDPDVKTRLLGSKDERQMFKKNLQHIHLTPHEIFGMKAIVMYLHALAVSKKSVPVLLDQPVNLIRDIRVIVNEHKSDDPQLSISGKPVFYWPGIKYDPGYSRIKPVAKSSNSRKEKTKDVFIIKKEKGKKDRVPCKICQACISPDCGMCSYCSDMPRFGGPGRMRHPCQMRQCLQPLLINSVVCNICGLDGWYAETNMRLIDRPAGTCALMECNLCNEVTHPTCVTDVGVEGYIKMELPNSWECPKCVKAGLATKLEPKVEEPNQPSPAKLMKTESGDASPIKKAMAYGADTNFSGYQLFSVQGRSDQPKHELRQKLSEQIVSASTHPHKEPPFVIRPPPMQISAEEIYTRRQDGDQLVDLKLERGVMLKVFQKLTTVDLSQCASVCRDWNKILQDPSLWSMVKLSQMKITSHLLSLIVQRQPKSLILDWSIVGKQHLTWLLPRIPQTKIMSLRGLDYSSSVIALNTVNCPMLQELDLSFVTNFNDVALYKLLSAPKDSRPGLLDKKSRQKLLTKLTLDGTEISDVGLRYVTQFLSHLQELRIANCWKITDAGLAQLSMSDAKTAENLRSLDISHSKSISNAGLQHLSRCQNLTKIHCTGTGITTEGMRKFIEQSPERLKISGGSLIEPKCGRRSQ</sequence>
<dbReference type="InterPro" id="IPR006553">
    <property type="entry name" value="Leu-rich_rpt_Cys-con_subtyp"/>
</dbReference>
<evidence type="ECO:0000313" key="23">
    <source>
        <dbReference type="Proteomes" id="UP000318571"/>
    </source>
</evidence>
<comment type="cofactor">
    <cofactor evidence="1">
        <name>Fe(2+)</name>
        <dbReference type="ChEBI" id="CHEBI:29033"/>
    </cofactor>
</comment>
<dbReference type="InterPro" id="IPR003347">
    <property type="entry name" value="JmjC_dom"/>
</dbReference>
<name>A0A553P9S0_TIGCA</name>
<dbReference type="InterPro" id="IPR002857">
    <property type="entry name" value="Znf_CXXC"/>
</dbReference>
<feature type="compositionally biased region" description="Basic and acidic residues" evidence="17">
    <location>
        <begin position="25"/>
        <end position="35"/>
    </location>
</feature>
<feature type="compositionally biased region" description="Basic residues" evidence="17">
    <location>
        <begin position="1"/>
        <end position="10"/>
    </location>
</feature>
<gene>
    <name evidence="22" type="ORF">TCAL_00655</name>
</gene>
<comment type="subcellular location">
    <subcellularLocation>
        <location evidence="2">Nucleus</location>
    </subcellularLocation>
</comment>
<dbReference type="SUPFAM" id="SSF51197">
    <property type="entry name" value="Clavaminate synthase-like"/>
    <property type="match status" value="1"/>
</dbReference>
<protein>
    <recommendedName>
        <fullName evidence="4">[histone H3]-dimethyl-L-lysine(36) demethylase</fullName>
        <ecNumber evidence="4">1.14.11.27</ecNumber>
    </recommendedName>
</protein>
<organism evidence="22 23">
    <name type="scientific">Tigriopus californicus</name>
    <name type="common">Marine copepod</name>
    <dbReference type="NCBI Taxonomy" id="6832"/>
    <lineage>
        <taxon>Eukaryota</taxon>
        <taxon>Metazoa</taxon>
        <taxon>Ecdysozoa</taxon>
        <taxon>Arthropoda</taxon>
        <taxon>Crustacea</taxon>
        <taxon>Multicrustacea</taxon>
        <taxon>Hexanauplia</taxon>
        <taxon>Copepoda</taxon>
        <taxon>Harpacticoida</taxon>
        <taxon>Harpacticidae</taxon>
        <taxon>Tigriopus</taxon>
    </lineage>
</organism>
<dbReference type="OMA" id="HTHLTHY"/>
<keyword evidence="6 16" id="KW-0863">Zinc-finger</keyword>
<comment type="catalytic activity">
    <reaction evidence="15">
        <text>N(6),N(6)-dimethyl-L-lysyl(36)-[histone H3] + 2 2-oxoglutarate + 2 O2 = L-lysyl(36)-[histone H3] + 2 formaldehyde + 2 succinate + 2 CO2</text>
        <dbReference type="Rhea" id="RHEA:42032"/>
        <dbReference type="Rhea" id="RHEA-COMP:9785"/>
        <dbReference type="Rhea" id="RHEA-COMP:9787"/>
        <dbReference type="ChEBI" id="CHEBI:15379"/>
        <dbReference type="ChEBI" id="CHEBI:16526"/>
        <dbReference type="ChEBI" id="CHEBI:16810"/>
        <dbReference type="ChEBI" id="CHEBI:16842"/>
        <dbReference type="ChEBI" id="CHEBI:29969"/>
        <dbReference type="ChEBI" id="CHEBI:30031"/>
        <dbReference type="ChEBI" id="CHEBI:61976"/>
        <dbReference type="EC" id="1.14.11.27"/>
    </reaction>
</comment>
<dbReference type="InterPro" id="IPR001810">
    <property type="entry name" value="F-box_dom"/>
</dbReference>
<dbReference type="Pfam" id="PF02373">
    <property type="entry name" value="JmjC"/>
    <property type="match status" value="1"/>
</dbReference>
<keyword evidence="13" id="KW-0804">Transcription</keyword>
<dbReference type="CDD" id="cd21783">
    <property type="entry name" value="CTD_Jhd1-like"/>
    <property type="match status" value="1"/>
</dbReference>
<feature type="domain" description="JmjC" evidence="21">
    <location>
        <begin position="168"/>
        <end position="336"/>
    </location>
</feature>
<evidence type="ECO:0000256" key="12">
    <source>
        <dbReference type="ARBA" id="ARBA00023015"/>
    </source>
</evidence>
<dbReference type="Gene3D" id="2.60.120.650">
    <property type="entry name" value="Cupin"/>
    <property type="match status" value="1"/>
</dbReference>
<dbReference type="Proteomes" id="UP000318571">
    <property type="component" value="Chromosome 2"/>
</dbReference>
<dbReference type="GO" id="GO:0003677">
    <property type="term" value="F:DNA binding"/>
    <property type="evidence" value="ECO:0007669"/>
    <property type="project" value="InterPro"/>
</dbReference>
<dbReference type="SUPFAM" id="SSF52047">
    <property type="entry name" value="RNI-like"/>
    <property type="match status" value="1"/>
</dbReference>
<dbReference type="Pfam" id="PF16866">
    <property type="entry name" value="PHD_4"/>
    <property type="match status" value="1"/>
</dbReference>
<dbReference type="Gene3D" id="3.80.10.10">
    <property type="entry name" value="Ribonuclease Inhibitor"/>
    <property type="match status" value="1"/>
</dbReference>
<evidence type="ECO:0000256" key="8">
    <source>
        <dbReference type="ARBA" id="ARBA00022853"/>
    </source>
</evidence>
<evidence type="ECO:0000256" key="10">
    <source>
        <dbReference type="ARBA" id="ARBA00023002"/>
    </source>
</evidence>
<dbReference type="PROSITE" id="PS51058">
    <property type="entry name" value="ZF_CXXC"/>
    <property type="match status" value="1"/>
</dbReference>
<keyword evidence="8" id="KW-0156">Chromatin regulator</keyword>
<comment type="caution">
    <text evidence="22">The sequence shown here is derived from an EMBL/GenBank/DDBJ whole genome shotgun (WGS) entry which is preliminary data.</text>
</comment>
<keyword evidence="10" id="KW-0560">Oxidoreductase</keyword>
<keyword evidence="9" id="KW-0223">Dioxygenase</keyword>
<dbReference type="Gene3D" id="3.30.40.10">
    <property type="entry name" value="Zinc/RING finger domain, C3HC4 (zinc finger)"/>
    <property type="match status" value="1"/>
</dbReference>
<dbReference type="GO" id="GO:0008270">
    <property type="term" value="F:zinc ion binding"/>
    <property type="evidence" value="ECO:0007669"/>
    <property type="project" value="UniProtKB-KW"/>
</dbReference>
<accession>A0A553P9S0</accession>
<evidence type="ECO:0000259" key="20">
    <source>
        <dbReference type="PROSITE" id="PS51058"/>
    </source>
</evidence>
<dbReference type="FunFam" id="2.60.120.650:FF:000005">
    <property type="entry name" value="lysine-specific demethylase 2A isoform X1"/>
    <property type="match status" value="1"/>
</dbReference>
<evidence type="ECO:0000256" key="14">
    <source>
        <dbReference type="ARBA" id="ARBA00023242"/>
    </source>
</evidence>
<dbReference type="Pfam" id="PF02008">
    <property type="entry name" value="zf-CXXC"/>
    <property type="match status" value="1"/>
</dbReference>
<keyword evidence="11" id="KW-0408">Iron</keyword>